<reference evidence="2" key="1">
    <citation type="submission" date="2016-01" db="EMBL/GenBank/DDBJ databases">
        <authorList>
            <person name="Mitreva M."/>
            <person name="Pepin K.H."/>
            <person name="Mihindukulasuriya K.A."/>
            <person name="Fulton R."/>
            <person name="Fronick C."/>
            <person name="O'Laughlin M."/>
            <person name="Miner T."/>
            <person name="Herter B."/>
            <person name="Rosa B.A."/>
            <person name="Cordes M."/>
            <person name="Tomlinson C."/>
            <person name="Wollam A."/>
            <person name="Palsikar V.B."/>
            <person name="Mardis E.R."/>
            <person name="Wilson R.K."/>
        </authorList>
    </citation>
    <scope>NUCLEOTIDE SEQUENCE [LARGE SCALE GENOMIC DNA]</scope>
    <source>
        <strain evidence="2">KA00683</strain>
    </source>
</reference>
<dbReference type="STRING" id="322095.HMPREF3185_01470"/>
<keyword evidence="2" id="KW-1185">Reference proteome</keyword>
<comment type="caution">
    <text evidence="1">The sequence shown here is derived from an EMBL/GenBank/DDBJ whole genome shotgun (WGS) entry which is preliminary data.</text>
</comment>
<gene>
    <name evidence="1" type="ORF">HMPREF3185_01470</name>
</gene>
<dbReference type="AlphaFoldDB" id="A0A134B5E7"/>
<proteinExistence type="predicted"/>
<dbReference type="PATRIC" id="fig|322095.3.peg.1449"/>
<dbReference type="Proteomes" id="UP000070224">
    <property type="component" value="Unassembled WGS sequence"/>
</dbReference>
<evidence type="ECO:0000313" key="1">
    <source>
        <dbReference type="EMBL" id="KXB75167.1"/>
    </source>
</evidence>
<name>A0A134B5E7_9PORP</name>
<dbReference type="EMBL" id="LSDK01000096">
    <property type="protein sequence ID" value="KXB75167.1"/>
    <property type="molecule type" value="Genomic_DNA"/>
</dbReference>
<accession>A0A134B5E7</accession>
<evidence type="ECO:0000313" key="2">
    <source>
        <dbReference type="Proteomes" id="UP000070224"/>
    </source>
</evidence>
<organism evidence="1 2">
    <name type="scientific">Porphyromonas somerae</name>
    <dbReference type="NCBI Taxonomy" id="322095"/>
    <lineage>
        <taxon>Bacteria</taxon>
        <taxon>Pseudomonadati</taxon>
        <taxon>Bacteroidota</taxon>
        <taxon>Bacteroidia</taxon>
        <taxon>Bacteroidales</taxon>
        <taxon>Porphyromonadaceae</taxon>
        <taxon>Porphyromonas</taxon>
    </lineage>
</organism>
<sequence>MVVFVGDGSYLRPPSVECVADEGWRYSIYKVTRARRSVAL</sequence>
<protein>
    <submittedName>
        <fullName evidence="1">Uncharacterized protein</fullName>
    </submittedName>
</protein>